<keyword evidence="1" id="KW-0472">Membrane</keyword>
<feature type="transmembrane region" description="Helical" evidence="1">
    <location>
        <begin position="251"/>
        <end position="277"/>
    </location>
</feature>
<evidence type="ECO:0000256" key="1">
    <source>
        <dbReference type="SAM" id="Phobius"/>
    </source>
</evidence>
<name>A0A1I8AKS0_9BILA</name>
<keyword evidence="2" id="KW-1185">Reference proteome</keyword>
<feature type="transmembrane region" description="Helical" evidence="1">
    <location>
        <begin position="16"/>
        <end position="40"/>
    </location>
</feature>
<dbReference type="AlphaFoldDB" id="A0A1I8AKS0"/>
<accession>A0A1I8AKS0</accession>
<proteinExistence type="predicted"/>
<reference evidence="3" key="1">
    <citation type="submission" date="2016-11" db="UniProtKB">
        <authorList>
            <consortium name="WormBaseParasite"/>
        </authorList>
    </citation>
    <scope>IDENTIFICATION</scope>
</reference>
<dbReference type="WBParaSite" id="L893_g6967.t1">
    <property type="protein sequence ID" value="L893_g6967.t1"/>
    <property type="gene ID" value="L893_g6967"/>
</dbReference>
<organism evidence="2 3">
    <name type="scientific">Steinernema glaseri</name>
    <dbReference type="NCBI Taxonomy" id="37863"/>
    <lineage>
        <taxon>Eukaryota</taxon>
        <taxon>Metazoa</taxon>
        <taxon>Ecdysozoa</taxon>
        <taxon>Nematoda</taxon>
        <taxon>Chromadorea</taxon>
        <taxon>Rhabditida</taxon>
        <taxon>Tylenchina</taxon>
        <taxon>Panagrolaimomorpha</taxon>
        <taxon>Strongyloidoidea</taxon>
        <taxon>Steinernematidae</taxon>
        <taxon>Steinernema</taxon>
    </lineage>
</organism>
<evidence type="ECO:0000313" key="3">
    <source>
        <dbReference type="WBParaSite" id="L893_g6967.t1"/>
    </source>
</evidence>
<sequence length="282" mass="32581">MDLLSDTKKNWNFDKFYLVSLLVIVILPPIVSFTGTYTFFSYMTYEDTSKPHDTNAYLDKAFSSYERHLSYFNFELREWIRGEDRRISQRSRESESEILNGIVADAQSFQRKLSGVEDRNDVKDMVILALKKNGSRKAALTEALAQIDLQIDELKKQIYAEYQKHNVSTLDKTLIKVAELMKQTHTEHHEHIDTFWSDLKRNTTPGILNTCLPVNSSAEIIAEEYRTMVEQRVSSCVPIGEKKFVYHNKDVAIYTVLGAFILVMAMLPVIVICYACFFDKDS</sequence>
<keyword evidence="1" id="KW-0812">Transmembrane</keyword>
<dbReference type="Proteomes" id="UP000095287">
    <property type="component" value="Unplaced"/>
</dbReference>
<keyword evidence="1" id="KW-1133">Transmembrane helix</keyword>
<evidence type="ECO:0000313" key="2">
    <source>
        <dbReference type="Proteomes" id="UP000095287"/>
    </source>
</evidence>
<protein>
    <submittedName>
        <fullName evidence="3">Wzz domain-containing protein</fullName>
    </submittedName>
</protein>